<feature type="domain" description="GGDEF" evidence="8">
    <location>
        <begin position="379"/>
        <end position="512"/>
    </location>
</feature>
<dbReference type="Pfam" id="PF00072">
    <property type="entry name" value="Response_reg"/>
    <property type="match status" value="1"/>
</dbReference>
<comment type="caution">
    <text evidence="9">The sequence shown here is derived from an EMBL/GenBank/DDBJ whole genome shotgun (WGS) entry which is preliminary data.</text>
</comment>
<feature type="domain" description="Response regulatory" evidence="3">
    <location>
        <begin position="790"/>
        <end position="905"/>
    </location>
</feature>
<dbReference type="InterPro" id="IPR013656">
    <property type="entry name" value="PAS_4"/>
</dbReference>
<dbReference type="Pfam" id="PF13426">
    <property type="entry name" value="PAS_9"/>
    <property type="match status" value="1"/>
</dbReference>
<feature type="domain" description="PAS" evidence="4">
    <location>
        <begin position="225"/>
        <end position="292"/>
    </location>
</feature>
<dbReference type="GO" id="GO:0071732">
    <property type="term" value="P:cellular response to nitric oxide"/>
    <property type="evidence" value="ECO:0007669"/>
    <property type="project" value="UniProtKB-ARBA"/>
</dbReference>
<dbReference type="Pfam" id="PF08448">
    <property type="entry name" value="PAS_4"/>
    <property type="match status" value="1"/>
</dbReference>
<dbReference type="CDD" id="cd00130">
    <property type="entry name" value="PAS"/>
    <property type="match status" value="1"/>
</dbReference>
<dbReference type="InterPro" id="IPR000014">
    <property type="entry name" value="PAS"/>
</dbReference>
<dbReference type="InterPro" id="IPR011006">
    <property type="entry name" value="CheY-like_superfamily"/>
</dbReference>
<dbReference type="CDD" id="cd17569">
    <property type="entry name" value="REC_HupR-like"/>
    <property type="match status" value="1"/>
</dbReference>
<feature type="modified residue" description="4-aspartylphosphate" evidence="2">
    <location>
        <position position="839"/>
    </location>
</feature>
<name>A0A254TGB9_9BURK</name>
<evidence type="ECO:0000256" key="2">
    <source>
        <dbReference type="PROSITE-ProRule" id="PRU00169"/>
    </source>
</evidence>
<comment type="catalytic activity">
    <reaction evidence="1">
        <text>3',3'-c-di-GMP + H2O = 5'-phosphoguanylyl(3'-&gt;5')guanosine + H(+)</text>
        <dbReference type="Rhea" id="RHEA:24902"/>
        <dbReference type="ChEBI" id="CHEBI:15377"/>
        <dbReference type="ChEBI" id="CHEBI:15378"/>
        <dbReference type="ChEBI" id="CHEBI:58754"/>
        <dbReference type="ChEBI" id="CHEBI:58805"/>
        <dbReference type="EC" id="3.1.4.52"/>
    </reaction>
    <physiologicalReaction direction="left-to-right" evidence="1">
        <dbReference type="Rhea" id="RHEA:24903"/>
    </physiologicalReaction>
</comment>
<gene>
    <name evidence="9" type="ORF">AYR66_21615</name>
</gene>
<feature type="domain" description="EAL" evidence="6">
    <location>
        <begin position="521"/>
        <end position="775"/>
    </location>
</feature>
<dbReference type="PROSITE" id="PS50887">
    <property type="entry name" value="GGDEF"/>
    <property type="match status" value="1"/>
</dbReference>
<dbReference type="InterPro" id="IPR035965">
    <property type="entry name" value="PAS-like_dom_sf"/>
</dbReference>
<dbReference type="Pfam" id="PF00990">
    <property type="entry name" value="GGDEF"/>
    <property type="match status" value="1"/>
</dbReference>
<dbReference type="SMART" id="SM00304">
    <property type="entry name" value="HAMP"/>
    <property type="match status" value="1"/>
</dbReference>
<keyword evidence="2" id="KW-0597">Phosphoprotein</keyword>
<dbReference type="SMART" id="SM00086">
    <property type="entry name" value="PAC"/>
    <property type="match status" value="2"/>
</dbReference>
<dbReference type="SMART" id="SM00267">
    <property type="entry name" value="GGDEF"/>
    <property type="match status" value="1"/>
</dbReference>
<dbReference type="SUPFAM" id="SSF55073">
    <property type="entry name" value="Nucleotide cyclase"/>
    <property type="match status" value="1"/>
</dbReference>
<dbReference type="InterPro" id="IPR001610">
    <property type="entry name" value="PAC"/>
</dbReference>
<dbReference type="PROSITE" id="PS50110">
    <property type="entry name" value="RESPONSE_REGULATORY"/>
    <property type="match status" value="1"/>
</dbReference>
<dbReference type="Gene3D" id="3.40.50.2300">
    <property type="match status" value="1"/>
</dbReference>
<feature type="domain" description="PAC" evidence="5">
    <location>
        <begin position="162"/>
        <end position="222"/>
    </location>
</feature>
<dbReference type="InterPro" id="IPR029787">
    <property type="entry name" value="Nucleotide_cyclase"/>
</dbReference>
<evidence type="ECO:0000259" key="3">
    <source>
        <dbReference type="PROSITE" id="PS50110"/>
    </source>
</evidence>
<dbReference type="InterPro" id="IPR001789">
    <property type="entry name" value="Sig_transdc_resp-reg_receiver"/>
</dbReference>
<accession>A0A254TGB9</accession>
<dbReference type="SUPFAM" id="SSF158472">
    <property type="entry name" value="HAMP domain-like"/>
    <property type="match status" value="1"/>
</dbReference>
<dbReference type="PROSITE" id="PS50112">
    <property type="entry name" value="PAS"/>
    <property type="match status" value="1"/>
</dbReference>
<dbReference type="PROSITE" id="PS50883">
    <property type="entry name" value="EAL"/>
    <property type="match status" value="1"/>
</dbReference>
<dbReference type="SUPFAM" id="SSF52172">
    <property type="entry name" value="CheY-like"/>
    <property type="match status" value="1"/>
</dbReference>
<dbReference type="InterPro" id="IPR043128">
    <property type="entry name" value="Rev_trsase/Diguanyl_cyclase"/>
</dbReference>
<feature type="domain" description="HAMP" evidence="7">
    <location>
        <begin position="47"/>
        <end position="100"/>
    </location>
</feature>
<dbReference type="FunFam" id="3.30.70.270:FF:000001">
    <property type="entry name" value="Diguanylate cyclase domain protein"/>
    <property type="match status" value="1"/>
</dbReference>
<dbReference type="AlphaFoldDB" id="A0A254TGB9"/>
<sequence>MYRHITLSSLALAAVLLTAAGMIALGALHWGLLLLLAAWYGSHRFGRAVVSRIAALRHTASEIARSGSFDLKAEVDGGNEFSSLAESFNAMMDRLRTAYVQSQANETEIKSLLDNSPHLIARFDRDLRCMYVNRQVQFYFDLHPERALGKTPEELGIRGSVRTQMARLAREGGEAVYEYDHGGRSLETHFVAERDADGNISSILCVTRDVTARRVAEEGLRLAARAIESSDYPIVVTSAAQDGFLIRYVNPAFVRLTGYSAEEAIGRNCRFLHGDDRDQPGLEELRAALQEEREVHVVLRNYRKDGSRFWNELSVSPVRDANGAVTHFVSEMVDVTARREAQEQLEHQATHDPLTGLPNRNLLTDRLMQAISYAQRYQRMIAVAFLDLDKFKHVNDTLGHDAGDQLLKIVAERLSDCVRDSDTVARLGGDEFVLVLYDQANEDITYHATQRVLSSIAEPMVIAGREITVTCSIGFAVYPQDGADAETLIRNADTAMYRAKELGRDNFQFYTEELHARINERLAMETGLRRALEHDEFELHYQPRVDLSSGKVTAVEALIRWNHPELGQIEPLRFVPLAEELGLIHRIGEWVLHESCRQQAAWQKAGVADLPVSINISGIQFVQKDFIKLLSRVLRETPLDPSRLELEITESLSMQDPENSIRVLRELKALGVRVAIDDFGTGYSNLHFMKQFPVDIIKLDRSFVQDIVRNPEDLAISNAVISMAHSLHLKVTAEGVESVAQLALLADHGCDEMQGYYFSPPLPMEQCTALLRESRTLPMEKLGRRQVNRTILLIDDEPHVLSALERILRRTGCRILTANSALDAFDLMAMHEIGVILSDQRMPEMTGVEFFARIRNMYPATVRMILSGYADVDAVTNAINIGAVYKFLNKPWDANELCTIISEAFDKYEDDVLRLSGGVERRAVAC</sequence>
<dbReference type="SUPFAM" id="SSF55785">
    <property type="entry name" value="PYP-like sensor domain (PAS domain)"/>
    <property type="match status" value="2"/>
</dbReference>
<dbReference type="GO" id="GO:0016020">
    <property type="term" value="C:membrane"/>
    <property type="evidence" value="ECO:0007669"/>
    <property type="project" value="InterPro"/>
</dbReference>
<dbReference type="CDD" id="cd06225">
    <property type="entry name" value="HAMP"/>
    <property type="match status" value="1"/>
</dbReference>
<dbReference type="Gene3D" id="3.30.70.270">
    <property type="match status" value="1"/>
</dbReference>
<dbReference type="CDD" id="cd01948">
    <property type="entry name" value="EAL"/>
    <property type="match status" value="1"/>
</dbReference>
<reference evidence="9 10" key="1">
    <citation type="submission" date="2016-02" db="EMBL/GenBank/DDBJ databases">
        <authorList>
            <person name="Wen L."/>
            <person name="He K."/>
            <person name="Yang H."/>
        </authorList>
    </citation>
    <scope>NUCLEOTIDE SEQUENCE [LARGE SCALE GENOMIC DNA]</scope>
    <source>
        <strain evidence="9 10">TSA40</strain>
    </source>
</reference>
<dbReference type="Pfam" id="PF00672">
    <property type="entry name" value="HAMP"/>
    <property type="match status" value="1"/>
</dbReference>
<evidence type="ECO:0000259" key="5">
    <source>
        <dbReference type="PROSITE" id="PS50113"/>
    </source>
</evidence>
<dbReference type="InterPro" id="IPR052155">
    <property type="entry name" value="Biofilm_reg_signaling"/>
</dbReference>
<dbReference type="PROSITE" id="PS50885">
    <property type="entry name" value="HAMP"/>
    <property type="match status" value="1"/>
</dbReference>
<dbReference type="NCBIfam" id="TIGR00254">
    <property type="entry name" value="GGDEF"/>
    <property type="match status" value="1"/>
</dbReference>
<keyword evidence="10" id="KW-1185">Reference proteome</keyword>
<organism evidence="9 10">
    <name type="scientific">Noviherbaspirillum denitrificans</name>
    <dbReference type="NCBI Taxonomy" id="1968433"/>
    <lineage>
        <taxon>Bacteria</taxon>
        <taxon>Pseudomonadati</taxon>
        <taxon>Pseudomonadota</taxon>
        <taxon>Betaproteobacteria</taxon>
        <taxon>Burkholderiales</taxon>
        <taxon>Oxalobacteraceae</taxon>
        <taxon>Noviherbaspirillum</taxon>
    </lineage>
</organism>
<dbReference type="Proteomes" id="UP000197535">
    <property type="component" value="Unassembled WGS sequence"/>
</dbReference>
<dbReference type="InterPro" id="IPR000160">
    <property type="entry name" value="GGDEF_dom"/>
</dbReference>
<dbReference type="Pfam" id="PF00563">
    <property type="entry name" value="EAL"/>
    <property type="match status" value="1"/>
</dbReference>
<dbReference type="EMBL" id="LSTO01000001">
    <property type="protein sequence ID" value="OWW21699.1"/>
    <property type="molecule type" value="Genomic_DNA"/>
</dbReference>
<protein>
    <recommendedName>
        <fullName evidence="11">Diguanylate cyclase</fullName>
    </recommendedName>
</protein>
<dbReference type="GO" id="GO:0071111">
    <property type="term" value="F:cyclic-guanylate-specific phosphodiesterase activity"/>
    <property type="evidence" value="ECO:0007669"/>
    <property type="project" value="UniProtKB-EC"/>
</dbReference>
<dbReference type="InterPro" id="IPR001633">
    <property type="entry name" value="EAL_dom"/>
</dbReference>
<dbReference type="InterPro" id="IPR000700">
    <property type="entry name" value="PAS-assoc_C"/>
</dbReference>
<evidence type="ECO:0000259" key="7">
    <source>
        <dbReference type="PROSITE" id="PS50885"/>
    </source>
</evidence>
<dbReference type="GO" id="GO:0000160">
    <property type="term" value="P:phosphorelay signal transduction system"/>
    <property type="evidence" value="ECO:0007669"/>
    <property type="project" value="InterPro"/>
</dbReference>
<evidence type="ECO:0000313" key="10">
    <source>
        <dbReference type="Proteomes" id="UP000197535"/>
    </source>
</evidence>
<dbReference type="FunFam" id="3.20.20.450:FF:000001">
    <property type="entry name" value="Cyclic di-GMP phosphodiesterase yahA"/>
    <property type="match status" value="1"/>
</dbReference>
<dbReference type="SMART" id="SM00448">
    <property type="entry name" value="REC"/>
    <property type="match status" value="1"/>
</dbReference>
<dbReference type="Gene3D" id="3.20.20.450">
    <property type="entry name" value="EAL domain"/>
    <property type="match status" value="1"/>
</dbReference>
<dbReference type="PANTHER" id="PTHR44757:SF2">
    <property type="entry name" value="BIOFILM ARCHITECTURE MAINTENANCE PROTEIN MBAA"/>
    <property type="match status" value="1"/>
</dbReference>
<evidence type="ECO:0000256" key="1">
    <source>
        <dbReference type="ARBA" id="ARBA00051114"/>
    </source>
</evidence>
<dbReference type="SMART" id="SM00052">
    <property type="entry name" value="EAL"/>
    <property type="match status" value="1"/>
</dbReference>
<feature type="domain" description="PAC" evidence="5">
    <location>
        <begin position="293"/>
        <end position="347"/>
    </location>
</feature>
<evidence type="ECO:0000259" key="6">
    <source>
        <dbReference type="PROSITE" id="PS50883"/>
    </source>
</evidence>
<dbReference type="SUPFAM" id="SSF141868">
    <property type="entry name" value="EAL domain-like"/>
    <property type="match status" value="1"/>
</dbReference>
<evidence type="ECO:0000313" key="9">
    <source>
        <dbReference type="EMBL" id="OWW21699.1"/>
    </source>
</evidence>
<dbReference type="CDD" id="cd01949">
    <property type="entry name" value="GGDEF"/>
    <property type="match status" value="1"/>
</dbReference>
<dbReference type="InterPro" id="IPR003660">
    <property type="entry name" value="HAMP_dom"/>
</dbReference>
<dbReference type="PROSITE" id="PS50113">
    <property type="entry name" value="PAC"/>
    <property type="match status" value="2"/>
</dbReference>
<dbReference type="InterPro" id="IPR035919">
    <property type="entry name" value="EAL_sf"/>
</dbReference>
<dbReference type="PANTHER" id="PTHR44757">
    <property type="entry name" value="DIGUANYLATE CYCLASE DGCP"/>
    <property type="match status" value="1"/>
</dbReference>
<proteinExistence type="predicted"/>
<evidence type="ECO:0008006" key="11">
    <source>
        <dbReference type="Google" id="ProtNLM"/>
    </source>
</evidence>
<evidence type="ECO:0000259" key="4">
    <source>
        <dbReference type="PROSITE" id="PS50112"/>
    </source>
</evidence>
<dbReference type="SMART" id="SM00091">
    <property type="entry name" value="PAS"/>
    <property type="match status" value="2"/>
</dbReference>
<evidence type="ECO:0000259" key="8">
    <source>
        <dbReference type="PROSITE" id="PS50887"/>
    </source>
</evidence>
<dbReference type="Gene3D" id="6.10.340.10">
    <property type="match status" value="1"/>
</dbReference>
<dbReference type="Gene3D" id="3.30.450.20">
    <property type="entry name" value="PAS domain"/>
    <property type="match status" value="2"/>
</dbReference>
<dbReference type="NCBIfam" id="TIGR00229">
    <property type="entry name" value="sensory_box"/>
    <property type="match status" value="1"/>
</dbReference>